<gene>
    <name evidence="2" type="ORF">ACFQ1Z_11880</name>
</gene>
<name>A0ABW3F722_9PROT</name>
<dbReference type="EMBL" id="JBHTKB010000002">
    <property type="protein sequence ID" value="MFD0914251.1"/>
    <property type="molecule type" value="Genomic_DNA"/>
</dbReference>
<dbReference type="InterPro" id="IPR011576">
    <property type="entry name" value="Pyridox_Oxase_N"/>
</dbReference>
<evidence type="ECO:0000259" key="1">
    <source>
        <dbReference type="Pfam" id="PF01243"/>
    </source>
</evidence>
<dbReference type="Proteomes" id="UP001597128">
    <property type="component" value="Unassembled WGS sequence"/>
</dbReference>
<evidence type="ECO:0000313" key="2">
    <source>
        <dbReference type="EMBL" id="MFD0914251.1"/>
    </source>
</evidence>
<proteinExistence type="predicted"/>
<dbReference type="PANTHER" id="PTHR42815">
    <property type="entry name" value="FAD-BINDING, PUTATIVE (AFU_ORTHOLOGUE AFUA_6G07600)-RELATED"/>
    <property type="match status" value="1"/>
</dbReference>
<organism evidence="2 3">
    <name type="scientific">Methylophilus luteus</name>
    <dbReference type="NCBI Taxonomy" id="640108"/>
    <lineage>
        <taxon>Bacteria</taxon>
        <taxon>Pseudomonadati</taxon>
        <taxon>Pseudomonadota</taxon>
        <taxon>Betaproteobacteria</taxon>
        <taxon>Nitrosomonadales</taxon>
        <taxon>Methylophilaceae</taxon>
        <taxon>Methylophilus</taxon>
    </lineage>
</organism>
<dbReference type="Pfam" id="PF01243">
    <property type="entry name" value="PNPOx_N"/>
    <property type="match status" value="1"/>
</dbReference>
<feature type="domain" description="Pyridoxamine 5'-phosphate oxidase N-terminal" evidence="1">
    <location>
        <begin position="50"/>
        <end position="158"/>
    </location>
</feature>
<protein>
    <submittedName>
        <fullName evidence="2">Pyridoxamine 5'-phosphate oxidase family protein</fullName>
    </submittedName>
</protein>
<reference evidence="3" key="1">
    <citation type="journal article" date="2019" name="Int. J. Syst. Evol. Microbiol.">
        <title>The Global Catalogue of Microorganisms (GCM) 10K type strain sequencing project: providing services to taxonomists for standard genome sequencing and annotation.</title>
        <authorList>
            <consortium name="The Broad Institute Genomics Platform"/>
            <consortium name="The Broad Institute Genome Sequencing Center for Infectious Disease"/>
            <person name="Wu L."/>
            <person name="Ma J."/>
        </authorList>
    </citation>
    <scope>NUCLEOTIDE SEQUENCE [LARGE SCALE GENOMIC DNA]</scope>
    <source>
        <strain evidence="3">CCUG 58412</strain>
    </source>
</reference>
<dbReference type="PANTHER" id="PTHR42815:SF2">
    <property type="entry name" value="FAD-BINDING, PUTATIVE (AFU_ORTHOLOGUE AFUA_6G07600)-RELATED"/>
    <property type="match status" value="1"/>
</dbReference>
<dbReference type="SUPFAM" id="SSF50475">
    <property type="entry name" value="FMN-binding split barrel"/>
    <property type="match status" value="1"/>
</dbReference>
<accession>A0ABW3F722</accession>
<comment type="caution">
    <text evidence="2">The sequence shown here is derived from an EMBL/GenBank/DDBJ whole genome shotgun (WGS) entry which is preliminary data.</text>
</comment>
<sequence>MNAHLDQVSTLVSPSEIAFTPSVKARQQENGSRAGYAKFESSRGWEARVTPVLAEFIAEQTSMYMATANAEGQPYMQHRGGPPGFLHVLDEQTLAFADYAGNKQYITAGNLDDNPKAQLFLMDYAHAQRVKIWGEAKVVTGDPELLARVVSPDYAARVERVIVFSVKAWDANCPKHIPKLLRAEDVLPAIQQRDQQIATLEARIKALEERLQA</sequence>
<keyword evidence="3" id="KW-1185">Reference proteome</keyword>
<dbReference type="Gene3D" id="2.30.110.10">
    <property type="entry name" value="Electron Transport, Fmn-binding Protein, Chain A"/>
    <property type="match status" value="1"/>
</dbReference>
<dbReference type="InterPro" id="IPR012349">
    <property type="entry name" value="Split_barrel_FMN-bd"/>
</dbReference>
<evidence type="ECO:0000313" key="3">
    <source>
        <dbReference type="Proteomes" id="UP001597128"/>
    </source>
</evidence>
<dbReference type="RefSeq" id="WP_379057849.1">
    <property type="nucleotide sequence ID" value="NZ_JBHTKB010000002.1"/>
</dbReference>